<gene>
    <name evidence="2" type="ORF">C3731_07565</name>
</gene>
<comment type="caution">
    <text evidence="2">The sequence shown here is derived from an EMBL/GenBank/DDBJ whole genome shotgun (WGS) entry which is preliminary data.</text>
</comment>
<accession>A0A2S7J1Q7</accession>
<sequence>MKQAKLEEKLWPDEDKLRGQKLKNDLLWHKCFGWIVAFMMVFFTTIFVVSLGVWIFHYVTSWGWLKDDQLSKIQSVVFSGSIGAIVSSYMQKQLAK</sequence>
<feature type="transmembrane region" description="Helical" evidence="1">
    <location>
        <begin position="71"/>
        <end position="90"/>
    </location>
</feature>
<protein>
    <submittedName>
        <fullName evidence="2">Uncharacterized protein</fullName>
    </submittedName>
</protein>
<name>A0A2S7J1Q7_9HYPH</name>
<feature type="transmembrane region" description="Helical" evidence="1">
    <location>
        <begin position="31"/>
        <end position="59"/>
    </location>
</feature>
<organism evidence="2 3">
    <name type="scientific">Brucella oryzae</name>
    <dbReference type="NCBI Taxonomy" id="335286"/>
    <lineage>
        <taxon>Bacteria</taxon>
        <taxon>Pseudomonadati</taxon>
        <taxon>Pseudomonadota</taxon>
        <taxon>Alphaproteobacteria</taxon>
        <taxon>Hyphomicrobiales</taxon>
        <taxon>Brucellaceae</taxon>
        <taxon>Brucella/Ochrobactrum group</taxon>
        <taxon>Brucella</taxon>
    </lineage>
</organism>
<proteinExistence type="predicted"/>
<keyword evidence="1" id="KW-0812">Transmembrane</keyword>
<dbReference type="AlphaFoldDB" id="A0A2S7J1Q7"/>
<dbReference type="EMBL" id="PTRC01000012">
    <property type="protein sequence ID" value="PQA74183.1"/>
    <property type="molecule type" value="Genomic_DNA"/>
</dbReference>
<dbReference type="Proteomes" id="UP000238493">
    <property type="component" value="Unassembled WGS sequence"/>
</dbReference>
<keyword evidence="1" id="KW-1133">Transmembrane helix</keyword>
<reference evidence="2 3" key="1">
    <citation type="submission" date="2018-02" db="EMBL/GenBank/DDBJ databases">
        <title>Draft genome sequence of Ochrobactrum oryzae found in Brazil.</title>
        <authorList>
            <person name="Cerdeira L."/>
            <person name="Andrade F."/>
            <person name="Zacariotto T."/>
            <person name="Barbosa B."/>
            <person name="Santos S."/>
            <person name="Cassetari V."/>
            <person name="Lincopan N."/>
        </authorList>
    </citation>
    <scope>NUCLEOTIDE SEQUENCE [LARGE SCALE GENOMIC DNA]</scope>
    <source>
        <strain evidence="2 3">OA447</strain>
    </source>
</reference>
<keyword evidence="3" id="KW-1185">Reference proteome</keyword>
<evidence type="ECO:0000313" key="3">
    <source>
        <dbReference type="Proteomes" id="UP000238493"/>
    </source>
</evidence>
<evidence type="ECO:0000313" key="2">
    <source>
        <dbReference type="EMBL" id="PQA74183.1"/>
    </source>
</evidence>
<keyword evidence="1" id="KW-0472">Membrane</keyword>
<evidence type="ECO:0000256" key="1">
    <source>
        <dbReference type="SAM" id="Phobius"/>
    </source>
</evidence>